<dbReference type="RefSeq" id="WP_380082502.1">
    <property type="nucleotide sequence ID" value="NZ_JBHSWD010000001.1"/>
</dbReference>
<dbReference type="PANTHER" id="PTHR46696">
    <property type="entry name" value="P450, PUTATIVE (EUROFUNG)-RELATED"/>
    <property type="match status" value="1"/>
</dbReference>
<name>A0ABW1YC12_9DEIO</name>
<dbReference type="InterPro" id="IPR002397">
    <property type="entry name" value="Cyt_P450_B"/>
</dbReference>
<dbReference type="Pfam" id="PF00067">
    <property type="entry name" value="p450"/>
    <property type="match status" value="1"/>
</dbReference>
<evidence type="ECO:0000313" key="2">
    <source>
        <dbReference type="EMBL" id="MFC6591498.1"/>
    </source>
</evidence>
<dbReference type="PRINTS" id="PR00385">
    <property type="entry name" value="P450"/>
</dbReference>
<comment type="similarity">
    <text evidence="1">Belongs to the cytochrome P450 family.</text>
</comment>
<dbReference type="EMBL" id="JBHSWD010000001">
    <property type="protein sequence ID" value="MFC6591498.1"/>
    <property type="molecule type" value="Genomic_DNA"/>
</dbReference>
<keyword evidence="3" id="KW-1185">Reference proteome</keyword>
<accession>A0ABW1YC12</accession>
<organism evidence="2 3">
    <name type="scientific">Deinococcus lacus</name>
    <dbReference type="NCBI Taxonomy" id="392561"/>
    <lineage>
        <taxon>Bacteria</taxon>
        <taxon>Thermotogati</taxon>
        <taxon>Deinococcota</taxon>
        <taxon>Deinococci</taxon>
        <taxon>Deinococcales</taxon>
        <taxon>Deinococcaceae</taxon>
        <taxon>Deinococcus</taxon>
    </lineage>
</organism>
<dbReference type="Gene3D" id="1.10.630.10">
    <property type="entry name" value="Cytochrome P450"/>
    <property type="match status" value="1"/>
</dbReference>
<evidence type="ECO:0000256" key="1">
    <source>
        <dbReference type="ARBA" id="ARBA00010617"/>
    </source>
</evidence>
<dbReference type="InterPro" id="IPR036396">
    <property type="entry name" value="Cyt_P450_sf"/>
</dbReference>
<proteinExistence type="inferred from homology"/>
<comment type="caution">
    <text evidence="2">The sequence shown here is derived from an EMBL/GenBank/DDBJ whole genome shotgun (WGS) entry which is preliminary data.</text>
</comment>
<dbReference type="Proteomes" id="UP001596297">
    <property type="component" value="Unassembled WGS sequence"/>
</dbReference>
<dbReference type="SUPFAM" id="SSF48264">
    <property type="entry name" value="Cytochrome P450"/>
    <property type="match status" value="1"/>
</dbReference>
<dbReference type="PRINTS" id="PR00359">
    <property type="entry name" value="BP450"/>
</dbReference>
<reference evidence="3" key="1">
    <citation type="journal article" date="2019" name="Int. J. Syst. Evol. Microbiol.">
        <title>The Global Catalogue of Microorganisms (GCM) 10K type strain sequencing project: providing services to taxonomists for standard genome sequencing and annotation.</title>
        <authorList>
            <consortium name="The Broad Institute Genomics Platform"/>
            <consortium name="The Broad Institute Genome Sequencing Center for Infectious Disease"/>
            <person name="Wu L."/>
            <person name="Ma J."/>
        </authorList>
    </citation>
    <scope>NUCLEOTIDE SEQUENCE [LARGE SCALE GENOMIC DNA]</scope>
    <source>
        <strain evidence="3">CGMCC 1.15772</strain>
    </source>
</reference>
<gene>
    <name evidence="2" type="ORF">ACFP81_05375</name>
</gene>
<dbReference type="PANTHER" id="PTHR46696:SF1">
    <property type="entry name" value="CYTOCHROME P450 YJIB-RELATED"/>
    <property type="match status" value="1"/>
</dbReference>
<evidence type="ECO:0000313" key="3">
    <source>
        <dbReference type="Proteomes" id="UP001596297"/>
    </source>
</evidence>
<protein>
    <submittedName>
        <fullName evidence="2">Cytochrome P450</fullName>
    </submittedName>
</protein>
<dbReference type="InterPro" id="IPR001128">
    <property type="entry name" value="Cyt_P450"/>
</dbReference>
<sequence>MTSSSPRLLLALQALWSAEGLRDPYPVYERLRAFAGAGGLVQVPEWGVCLALSHTAADTVLRAPQARSAEWSSSHSDGARLLQHMMLFRNGAGHRRLRGLVEKAFTPARVEEQRELVRGLLSELLGDLARRPGPVDIVAGLSGPLPGRVILRMLGLSGTDEERFLAWSDSVAALLGGAGGPELLAHIDRDARDMREYFRDLAAQLRAHPQPGLLSALAAAEDGGQRLSGDELLSNAVLLLTAGHETTSNLIPGALLALHSQPQAWDALVEQPRQPGVADELLRFVSPVQVDSRTLSAGLAVGETWLPAGRSVQLLLAAANRDPAVFAEPERLDWARPNAARHLAFAAGPHYCLGASLARLEIAEVFAALAARFPRLRVVDPAPAFNPNHVLRGLQALWVQLE</sequence>
<dbReference type="CDD" id="cd20625">
    <property type="entry name" value="CYP164-like"/>
    <property type="match status" value="1"/>
</dbReference>